<keyword evidence="4 6" id="KW-0479">Metal-binding</keyword>
<dbReference type="KEGG" id="ppsr:I6J18_10340"/>
<evidence type="ECO:0000256" key="4">
    <source>
        <dbReference type="PIRNR" id="PIRNR000355"/>
    </source>
</evidence>
<evidence type="ECO:0000256" key="6">
    <source>
        <dbReference type="PIRSR" id="PIRSR000355-2"/>
    </source>
</evidence>
<dbReference type="Pfam" id="PF00268">
    <property type="entry name" value="Ribonuc_red_sm"/>
    <property type="match status" value="1"/>
</dbReference>
<comment type="catalytic activity">
    <reaction evidence="3 4">
        <text>a 2'-deoxyribonucleoside 5'-diphosphate + [thioredoxin]-disulfide + H2O = a ribonucleoside 5'-diphosphate + [thioredoxin]-dithiol</text>
        <dbReference type="Rhea" id="RHEA:23252"/>
        <dbReference type="Rhea" id="RHEA-COMP:10698"/>
        <dbReference type="Rhea" id="RHEA-COMP:10700"/>
        <dbReference type="ChEBI" id="CHEBI:15377"/>
        <dbReference type="ChEBI" id="CHEBI:29950"/>
        <dbReference type="ChEBI" id="CHEBI:50058"/>
        <dbReference type="ChEBI" id="CHEBI:57930"/>
        <dbReference type="ChEBI" id="CHEBI:73316"/>
        <dbReference type="EC" id="1.17.4.1"/>
    </reaction>
</comment>
<comment type="similarity">
    <text evidence="1 4">Belongs to the ribonucleoside diphosphate reductase small chain family.</text>
</comment>
<feature type="binding site" evidence="6">
    <location>
        <position position="89"/>
    </location>
    <ligand>
        <name>Fe cation</name>
        <dbReference type="ChEBI" id="CHEBI:24875"/>
        <label>1</label>
    </ligand>
</feature>
<dbReference type="PANTHER" id="PTHR23409">
    <property type="entry name" value="RIBONUCLEOSIDE-DIPHOSPHATE REDUCTASE SMALL CHAIN"/>
    <property type="match status" value="1"/>
</dbReference>
<dbReference type="Proteomes" id="UP000595254">
    <property type="component" value="Chromosome"/>
</dbReference>
<dbReference type="GO" id="GO:0009263">
    <property type="term" value="P:deoxyribonucleotide biosynthetic process"/>
    <property type="evidence" value="ECO:0007669"/>
    <property type="project" value="UniProtKB-KW"/>
</dbReference>
<dbReference type="NCBIfam" id="NF007184">
    <property type="entry name" value="PRK09614.1-3"/>
    <property type="match status" value="1"/>
</dbReference>
<dbReference type="SUPFAM" id="SSF47240">
    <property type="entry name" value="Ferritin-like"/>
    <property type="match status" value="1"/>
</dbReference>
<dbReference type="AlphaFoldDB" id="A0A974S2Y2"/>
<evidence type="ECO:0000256" key="5">
    <source>
        <dbReference type="PIRSR" id="PIRSR000355-1"/>
    </source>
</evidence>
<feature type="active site" evidence="5">
    <location>
        <position position="126"/>
    </location>
</feature>
<evidence type="ECO:0000256" key="3">
    <source>
        <dbReference type="ARBA" id="ARBA00047754"/>
    </source>
</evidence>
<proteinExistence type="inferred from homology"/>
<feature type="binding site" evidence="6">
    <location>
        <position position="119"/>
    </location>
    <ligand>
        <name>Fe cation</name>
        <dbReference type="ChEBI" id="CHEBI:24875"/>
        <label>2</label>
    </ligand>
</feature>
<sequence length="350" mass="41441">MNEHIKKIRMLEPTHPTRATGVFKGEASGFLLWNDIQYEKFYDTYTQLINNFWKPSSVNMIQDKKQWLDLDEDIQDVFLDILTMIAGMDSLQTPTLIEIMRFIKDPAAKAILANMAQQESIHNESYSYILASLLPIGQQRQLFDRIKQHPQVIRRNQPIVDAYQTYVDEPTPQHLFEALIHSTNLEGIYFYSAFAFYYNLGRQNLMTGSATMISYIHRDEMVHFDFVGMLVQILMYEYPELNNKENKQFIYYTLENAVNLEKEWSEYMLEDIQDKADLDLEEFNEYIEYIANKRLRMLGLDNLYQEYSENPMPWIKTFDDESISMTKTDFFEQKSRTYSQVNATNGFDEL</sequence>
<dbReference type="PANTHER" id="PTHR23409:SF18">
    <property type="entry name" value="RIBONUCLEOSIDE-DIPHOSPHATE REDUCTASE SUBUNIT M2"/>
    <property type="match status" value="1"/>
</dbReference>
<feature type="binding site" evidence="6">
    <location>
        <position position="220"/>
    </location>
    <ligand>
        <name>Fe cation</name>
        <dbReference type="ChEBI" id="CHEBI:24875"/>
        <label>2</label>
    </ligand>
</feature>
<evidence type="ECO:0000256" key="2">
    <source>
        <dbReference type="ARBA" id="ARBA00011209"/>
    </source>
</evidence>
<dbReference type="PIRSF" id="PIRSF000355">
    <property type="entry name" value="NrdB"/>
    <property type="match status" value="1"/>
</dbReference>
<keyword evidence="8" id="KW-1185">Reference proteome</keyword>
<dbReference type="EC" id="1.17.4.1" evidence="4"/>
<feature type="binding site" evidence="6">
    <location>
        <position position="119"/>
    </location>
    <ligand>
        <name>Fe cation</name>
        <dbReference type="ChEBI" id="CHEBI:24875"/>
        <label>1</label>
    </ligand>
</feature>
<dbReference type="Gene3D" id="1.10.620.20">
    <property type="entry name" value="Ribonucleotide Reductase, subunit A"/>
    <property type="match status" value="1"/>
</dbReference>
<dbReference type="InterPro" id="IPR033909">
    <property type="entry name" value="RNR_small"/>
</dbReference>
<dbReference type="GO" id="GO:0046872">
    <property type="term" value="F:metal ion binding"/>
    <property type="evidence" value="ECO:0007669"/>
    <property type="project" value="UniProtKB-KW"/>
</dbReference>
<reference evidence="7 8" key="1">
    <citation type="submission" date="2021-01" db="EMBL/GenBank/DDBJ databases">
        <title>FDA dAtabase for Regulatory Grade micrObial Sequences (FDA-ARGOS): Supporting development and validation of Infectious Disease Dx tests.</title>
        <authorList>
            <person name="Nelson B."/>
            <person name="Plummer A."/>
            <person name="Tallon L."/>
            <person name="Sadzewicz L."/>
            <person name="Zhao X."/>
            <person name="Boylan J."/>
            <person name="Ott S."/>
            <person name="Bowen H."/>
            <person name="Vavikolanu K."/>
            <person name="Mehta A."/>
            <person name="Aluvathingal J."/>
            <person name="Nadendla S."/>
            <person name="Myers T."/>
            <person name="Yan Y."/>
            <person name="Sichtig H."/>
        </authorList>
    </citation>
    <scope>NUCLEOTIDE SEQUENCE [LARGE SCALE GENOMIC DNA]</scope>
    <source>
        <strain evidence="7 8">FDAARGOS_1161</strain>
    </source>
</reference>
<dbReference type="InterPro" id="IPR000358">
    <property type="entry name" value="RNR_small_fam"/>
</dbReference>
<organism evidence="7 8">
    <name type="scientific">Peribacillus psychrosaccharolyticus</name>
    <name type="common">Bacillus psychrosaccharolyticus</name>
    <dbReference type="NCBI Taxonomy" id="1407"/>
    <lineage>
        <taxon>Bacteria</taxon>
        <taxon>Bacillati</taxon>
        <taxon>Bacillota</taxon>
        <taxon>Bacilli</taxon>
        <taxon>Bacillales</taxon>
        <taxon>Bacillaceae</taxon>
        <taxon>Peribacillus</taxon>
    </lineage>
</organism>
<dbReference type="InterPro" id="IPR012348">
    <property type="entry name" value="RNR-like"/>
</dbReference>
<feature type="binding site" evidence="6">
    <location>
        <position position="122"/>
    </location>
    <ligand>
        <name>Fe cation</name>
        <dbReference type="ChEBI" id="CHEBI:24875"/>
        <label>1</label>
    </ligand>
</feature>
<name>A0A974S2Y2_PERPY</name>
<keyword evidence="4 7" id="KW-0560">Oxidoreductase</keyword>
<keyword evidence="4" id="KW-0215">Deoxyribonucleotide synthesis</keyword>
<evidence type="ECO:0000313" key="8">
    <source>
        <dbReference type="Proteomes" id="UP000595254"/>
    </source>
</evidence>
<comment type="function">
    <text evidence="4">Provides the precursors necessary for DNA synthesis. Catalyzes the biosynthesis of deoxyribonucleotides from the corresponding ribonucleotides.</text>
</comment>
<evidence type="ECO:0000313" key="7">
    <source>
        <dbReference type="EMBL" id="QQT02200.1"/>
    </source>
</evidence>
<protein>
    <recommendedName>
        <fullName evidence="4">Ribonucleoside-diphosphate reductase subunit beta</fullName>
        <ecNumber evidence="4">1.17.4.1</ecNumber>
    </recommendedName>
</protein>
<feature type="binding site" evidence="6">
    <location>
        <position position="223"/>
    </location>
    <ligand>
        <name>Fe cation</name>
        <dbReference type="ChEBI" id="CHEBI:24875"/>
        <label>2</label>
    </ligand>
</feature>
<comment type="subunit">
    <text evidence="2">Tetramer of two alpha and two beta subunits.</text>
</comment>
<feature type="binding site" evidence="6">
    <location>
        <position position="186"/>
    </location>
    <ligand>
        <name>Fe cation</name>
        <dbReference type="ChEBI" id="CHEBI:24875"/>
        <label>2</label>
    </ligand>
</feature>
<comment type="cofactor">
    <cofactor evidence="4 6">
        <name>Fe cation</name>
        <dbReference type="ChEBI" id="CHEBI:24875"/>
    </cofactor>
    <text evidence="4 6">Binds 2 iron ions per subunit.</text>
</comment>
<dbReference type="CDD" id="cd01049">
    <property type="entry name" value="RNRR2"/>
    <property type="match status" value="1"/>
</dbReference>
<evidence type="ECO:0000256" key="1">
    <source>
        <dbReference type="ARBA" id="ARBA00009303"/>
    </source>
</evidence>
<dbReference type="InterPro" id="IPR009078">
    <property type="entry name" value="Ferritin-like_SF"/>
</dbReference>
<dbReference type="EMBL" id="CP068053">
    <property type="protein sequence ID" value="QQT02200.1"/>
    <property type="molecule type" value="Genomic_DNA"/>
</dbReference>
<accession>A0A974S2Y2</accession>
<keyword evidence="4 6" id="KW-0408">Iron</keyword>
<dbReference type="GO" id="GO:0004748">
    <property type="term" value="F:ribonucleoside-diphosphate reductase activity, thioredoxin disulfide as acceptor"/>
    <property type="evidence" value="ECO:0007669"/>
    <property type="project" value="UniProtKB-EC"/>
</dbReference>
<dbReference type="RefSeq" id="WP_201648150.1">
    <property type="nucleotide sequence ID" value="NZ_CP068053.1"/>
</dbReference>
<gene>
    <name evidence="7" type="ORF">I6J18_10340</name>
</gene>